<protein>
    <submittedName>
        <fullName evidence="2">Uncharacterized protein</fullName>
    </submittedName>
</protein>
<evidence type="ECO:0000313" key="3">
    <source>
        <dbReference type="Proteomes" id="UP001163882"/>
    </source>
</evidence>
<name>A0ABY6ISA9_9HYPH</name>
<proteinExistence type="predicted"/>
<reference evidence="2" key="1">
    <citation type="submission" date="2022-10" db="EMBL/GenBank/DDBJ databases">
        <title>YIM 151497 complete genome.</title>
        <authorList>
            <person name="Chen X."/>
        </authorList>
    </citation>
    <scope>NUCLEOTIDE SEQUENCE</scope>
    <source>
        <strain evidence="2">YIM 151497</strain>
    </source>
</reference>
<feature type="region of interest" description="Disordered" evidence="1">
    <location>
        <begin position="46"/>
        <end position="74"/>
    </location>
</feature>
<organism evidence="2 3">
    <name type="scientific">Pelagibacterium flavum</name>
    <dbReference type="NCBI Taxonomy" id="2984530"/>
    <lineage>
        <taxon>Bacteria</taxon>
        <taxon>Pseudomonadati</taxon>
        <taxon>Pseudomonadota</taxon>
        <taxon>Alphaproteobacteria</taxon>
        <taxon>Hyphomicrobiales</taxon>
        <taxon>Devosiaceae</taxon>
        <taxon>Pelagibacterium</taxon>
    </lineage>
</organism>
<dbReference type="Proteomes" id="UP001163882">
    <property type="component" value="Chromosome"/>
</dbReference>
<accession>A0ABY6ISA9</accession>
<gene>
    <name evidence="2" type="ORF">OF122_07115</name>
</gene>
<keyword evidence="3" id="KW-1185">Reference proteome</keyword>
<sequence>MLIDIKPGAKAVRANPAVARLPPMSTGNRGPKRGVSQPVINRARKKAAKAKPAMTPTARVPKPNSFLNWGRKIP</sequence>
<evidence type="ECO:0000313" key="2">
    <source>
        <dbReference type="EMBL" id="UYQ73517.1"/>
    </source>
</evidence>
<feature type="compositionally biased region" description="Low complexity" evidence="1">
    <location>
        <begin position="50"/>
        <end position="59"/>
    </location>
</feature>
<evidence type="ECO:0000256" key="1">
    <source>
        <dbReference type="SAM" id="MobiDB-lite"/>
    </source>
</evidence>
<dbReference type="EMBL" id="CP107716">
    <property type="protein sequence ID" value="UYQ73517.1"/>
    <property type="molecule type" value="Genomic_DNA"/>
</dbReference>